<dbReference type="InterPro" id="IPR036961">
    <property type="entry name" value="Kinesin_motor_dom_sf"/>
</dbReference>
<sequence length="428" mass="47843">DTSGHKKDVQSDADPDPNSTVTDQVPEYETLTAKFHFVDLAGSERLKRTGATGDRAKEGISINRGLLALGNVISALGDKTKRGCHVPYRDSKLTRLLQDSLGGNSRTIMIACISPSDCDFLETLNTLKYANRARNIRNRVTMNQDKTSKQLATLRSQLAALEEELNEYRQGRRLAGTNNSENSSDLSREINMLQSENDKLRLRVKALAVTVDALKETSTVFIIHCEIAKHNYLLSRHKKFTKLAEAEALVEFSQRPYTHASPAQISRLSERRFGSKIDSVFTPNRVAFTSNEFPDLDSSMLAAAEAGLSAVNTYFSNEVQVDDNTIESSYSHRQRKRRRRKRQIINTQSEERKPLKSKLNNVDVHSDVEHSESVDSQKRRLHKFLANDLDGGVTGDDEDRENKMTGTLIGVSVEIESGNMGDETLLGN</sequence>
<dbReference type="PRINTS" id="PR00380">
    <property type="entry name" value="KINESINHEAVY"/>
</dbReference>
<feature type="non-terminal residue" evidence="9">
    <location>
        <position position="1"/>
    </location>
</feature>
<dbReference type="GO" id="GO:0003777">
    <property type="term" value="F:microtubule motor activity"/>
    <property type="evidence" value="ECO:0007669"/>
    <property type="project" value="InterPro"/>
</dbReference>
<name>A0A183PM03_9TREM</name>
<evidence type="ECO:0000256" key="6">
    <source>
        <dbReference type="RuleBase" id="RU000394"/>
    </source>
</evidence>
<dbReference type="SMART" id="SM00129">
    <property type="entry name" value="KISc"/>
    <property type="match status" value="1"/>
</dbReference>
<reference evidence="9 10" key="1">
    <citation type="submission" date="2018-11" db="EMBL/GenBank/DDBJ databases">
        <authorList>
            <consortium name="Pathogen Informatics"/>
        </authorList>
    </citation>
    <scope>NUCLEOTIDE SEQUENCE [LARGE SCALE GENOMIC DNA]</scope>
    <source>
        <strain>Denwood</strain>
        <strain evidence="10">Zambia</strain>
    </source>
</reference>
<keyword evidence="7" id="KW-0175">Coiled coil</keyword>
<dbReference type="GO" id="GO:0005524">
    <property type="term" value="F:ATP binding"/>
    <property type="evidence" value="ECO:0007669"/>
    <property type="project" value="UniProtKB-KW"/>
</dbReference>
<dbReference type="InterPro" id="IPR001752">
    <property type="entry name" value="Kinesin_motor_dom"/>
</dbReference>
<dbReference type="AlphaFoldDB" id="A0A183PM03"/>
<feature type="non-terminal residue" evidence="9">
    <location>
        <position position="428"/>
    </location>
</feature>
<comment type="similarity">
    <text evidence="5 6">Belongs to the TRAFAC class myosin-kinesin ATPase superfamily. Kinesin family.</text>
</comment>
<dbReference type="GO" id="GO:0051231">
    <property type="term" value="P:spindle elongation"/>
    <property type="evidence" value="ECO:0007669"/>
    <property type="project" value="TreeGrafter"/>
</dbReference>
<accession>A0A183PM03</accession>
<dbReference type="PROSITE" id="PS50067">
    <property type="entry name" value="KINESIN_MOTOR_2"/>
    <property type="match status" value="1"/>
</dbReference>
<evidence type="ECO:0000256" key="4">
    <source>
        <dbReference type="ARBA" id="ARBA00023212"/>
    </source>
</evidence>
<dbReference type="Proteomes" id="UP000269396">
    <property type="component" value="Unassembled WGS sequence"/>
</dbReference>
<dbReference type="GO" id="GO:0005874">
    <property type="term" value="C:microtubule"/>
    <property type="evidence" value="ECO:0007669"/>
    <property type="project" value="UniProtKB-KW"/>
</dbReference>
<feature type="region of interest" description="Disordered" evidence="8">
    <location>
        <begin position="326"/>
        <end position="356"/>
    </location>
</feature>
<feature type="compositionally biased region" description="Basic residues" evidence="8">
    <location>
        <begin position="332"/>
        <end position="343"/>
    </location>
</feature>
<keyword evidence="6" id="KW-0493">Microtubule</keyword>
<dbReference type="GO" id="GO:0005875">
    <property type="term" value="C:microtubule associated complex"/>
    <property type="evidence" value="ECO:0007669"/>
    <property type="project" value="TreeGrafter"/>
</dbReference>
<dbReference type="FunFam" id="3.40.850.10:FF:000280">
    <property type="entry name" value="Kinesin-like protein"/>
    <property type="match status" value="1"/>
</dbReference>
<dbReference type="Gene3D" id="3.40.850.10">
    <property type="entry name" value="Kinesin motor domain"/>
    <property type="match status" value="1"/>
</dbReference>
<feature type="coiled-coil region" evidence="7">
    <location>
        <begin position="144"/>
        <end position="217"/>
    </location>
</feature>
<dbReference type="SUPFAM" id="SSF52540">
    <property type="entry name" value="P-loop containing nucleoside triphosphate hydrolases"/>
    <property type="match status" value="1"/>
</dbReference>
<evidence type="ECO:0000313" key="9">
    <source>
        <dbReference type="EMBL" id="VDP68457.1"/>
    </source>
</evidence>
<evidence type="ECO:0000256" key="2">
    <source>
        <dbReference type="ARBA" id="ARBA00022741"/>
    </source>
</evidence>
<evidence type="ECO:0000256" key="7">
    <source>
        <dbReference type="SAM" id="Coils"/>
    </source>
</evidence>
<dbReference type="STRING" id="31246.A0A183PM03"/>
<dbReference type="InterPro" id="IPR027417">
    <property type="entry name" value="P-loop_NTPase"/>
</dbReference>
<dbReference type="PANTHER" id="PTHR47969:SF28">
    <property type="entry name" value="KINESIN-LIKE PROTEIN KIF21B"/>
    <property type="match status" value="1"/>
</dbReference>
<comment type="subcellular location">
    <subcellularLocation>
        <location evidence="1">Cytoplasm</location>
        <location evidence="1">Cytoskeleton</location>
    </subcellularLocation>
</comment>
<dbReference type="InterPro" id="IPR027640">
    <property type="entry name" value="Kinesin-like_fam"/>
</dbReference>
<keyword evidence="6" id="KW-0505">Motor protein</keyword>
<dbReference type="EMBL" id="UZAL01035787">
    <property type="protein sequence ID" value="VDP68457.1"/>
    <property type="molecule type" value="Genomic_DNA"/>
</dbReference>
<evidence type="ECO:0000256" key="1">
    <source>
        <dbReference type="ARBA" id="ARBA00004245"/>
    </source>
</evidence>
<dbReference type="GO" id="GO:0008017">
    <property type="term" value="F:microtubule binding"/>
    <property type="evidence" value="ECO:0007669"/>
    <property type="project" value="InterPro"/>
</dbReference>
<dbReference type="PROSITE" id="PS00411">
    <property type="entry name" value="KINESIN_MOTOR_1"/>
    <property type="match status" value="1"/>
</dbReference>
<evidence type="ECO:0000256" key="3">
    <source>
        <dbReference type="ARBA" id="ARBA00022840"/>
    </source>
</evidence>
<evidence type="ECO:0000256" key="5">
    <source>
        <dbReference type="PROSITE-ProRule" id="PRU00283"/>
    </source>
</evidence>
<dbReference type="GO" id="GO:0007018">
    <property type="term" value="P:microtubule-based movement"/>
    <property type="evidence" value="ECO:0007669"/>
    <property type="project" value="InterPro"/>
</dbReference>
<dbReference type="Pfam" id="PF00225">
    <property type="entry name" value="Kinesin"/>
    <property type="match status" value="1"/>
</dbReference>
<evidence type="ECO:0000313" key="10">
    <source>
        <dbReference type="Proteomes" id="UP000269396"/>
    </source>
</evidence>
<keyword evidence="4" id="KW-0206">Cytoskeleton</keyword>
<organism evidence="9 10">
    <name type="scientific">Schistosoma mattheei</name>
    <dbReference type="NCBI Taxonomy" id="31246"/>
    <lineage>
        <taxon>Eukaryota</taxon>
        <taxon>Metazoa</taxon>
        <taxon>Spiralia</taxon>
        <taxon>Lophotrochozoa</taxon>
        <taxon>Platyhelminthes</taxon>
        <taxon>Trematoda</taxon>
        <taxon>Digenea</taxon>
        <taxon>Strigeidida</taxon>
        <taxon>Schistosomatoidea</taxon>
        <taxon>Schistosomatidae</taxon>
        <taxon>Schistosoma</taxon>
    </lineage>
</organism>
<keyword evidence="10" id="KW-1185">Reference proteome</keyword>
<feature type="region of interest" description="Disordered" evidence="8">
    <location>
        <begin position="1"/>
        <end position="24"/>
    </location>
</feature>
<comment type="caution">
    <text evidence="5">Lacks conserved residue(s) required for the propagation of feature annotation.</text>
</comment>
<proteinExistence type="inferred from homology"/>
<protein>
    <recommendedName>
        <fullName evidence="6">Kinesin-like protein</fullName>
    </recommendedName>
</protein>
<dbReference type="GO" id="GO:0007052">
    <property type="term" value="P:mitotic spindle organization"/>
    <property type="evidence" value="ECO:0007669"/>
    <property type="project" value="TreeGrafter"/>
</dbReference>
<feature type="compositionally biased region" description="Basic and acidic residues" evidence="8">
    <location>
        <begin position="1"/>
        <end position="10"/>
    </location>
</feature>
<dbReference type="PANTHER" id="PTHR47969">
    <property type="entry name" value="CHROMOSOME-ASSOCIATED KINESIN KIF4A-RELATED"/>
    <property type="match status" value="1"/>
</dbReference>
<keyword evidence="2 6" id="KW-0547">Nucleotide-binding</keyword>
<keyword evidence="4" id="KW-0963">Cytoplasm</keyword>
<keyword evidence="3 6" id="KW-0067">ATP-binding</keyword>
<gene>
    <name evidence="9" type="ORF">SMTD_LOCUS15389</name>
</gene>
<dbReference type="InterPro" id="IPR019821">
    <property type="entry name" value="Kinesin_motor_CS"/>
</dbReference>
<evidence type="ECO:0000256" key="8">
    <source>
        <dbReference type="SAM" id="MobiDB-lite"/>
    </source>
</evidence>